<evidence type="ECO:0000313" key="4">
    <source>
        <dbReference type="Proteomes" id="UP000001861"/>
    </source>
</evidence>
<dbReference type="KEGG" id="cci:CC1G_04351"/>
<keyword evidence="3" id="KW-0418">Kinase</keyword>
<dbReference type="InParanoid" id="A8N0P8"/>
<evidence type="ECO:0000313" key="3">
    <source>
        <dbReference type="EMBL" id="EAU93372.1"/>
    </source>
</evidence>
<dbReference type="PANTHER" id="PTHR38248">
    <property type="entry name" value="FUNK1 6"/>
    <property type="match status" value="1"/>
</dbReference>
<name>A8N0P8_COPC7</name>
<dbReference type="VEuPathDB" id="FungiDB:CC1G_04351"/>
<dbReference type="SUPFAM" id="SSF56112">
    <property type="entry name" value="Protein kinase-like (PK-like)"/>
    <property type="match status" value="1"/>
</dbReference>
<dbReference type="OMA" id="EIECGRE"/>
<dbReference type="GO" id="GO:0016301">
    <property type="term" value="F:kinase activity"/>
    <property type="evidence" value="ECO:0007669"/>
    <property type="project" value="UniProtKB-KW"/>
</dbReference>
<dbReference type="AlphaFoldDB" id="A8N0P8"/>
<evidence type="ECO:0000256" key="1">
    <source>
        <dbReference type="SAM" id="MobiDB-lite"/>
    </source>
</evidence>
<dbReference type="EMBL" id="AACS02000001">
    <property type="protein sequence ID" value="EAU93372.1"/>
    <property type="molecule type" value="Genomic_DNA"/>
</dbReference>
<feature type="domain" description="Fungal-type protein kinase" evidence="2">
    <location>
        <begin position="193"/>
        <end position="542"/>
    </location>
</feature>
<dbReference type="eggNOG" id="ENOG502SJR2">
    <property type="taxonomic scope" value="Eukaryota"/>
</dbReference>
<organism evidence="3 4">
    <name type="scientific">Coprinopsis cinerea (strain Okayama-7 / 130 / ATCC MYA-4618 / FGSC 9003)</name>
    <name type="common">Inky cap fungus</name>
    <name type="synonym">Hormographiella aspergillata</name>
    <dbReference type="NCBI Taxonomy" id="240176"/>
    <lineage>
        <taxon>Eukaryota</taxon>
        <taxon>Fungi</taxon>
        <taxon>Dikarya</taxon>
        <taxon>Basidiomycota</taxon>
        <taxon>Agaricomycotina</taxon>
        <taxon>Agaricomycetes</taxon>
        <taxon>Agaricomycetidae</taxon>
        <taxon>Agaricales</taxon>
        <taxon>Agaricineae</taxon>
        <taxon>Psathyrellaceae</taxon>
        <taxon>Coprinopsis</taxon>
    </lineage>
</organism>
<keyword evidence="3" id="KW-0808">Transferase</keyword>
<dbReference type="GeneID" id="6004802"/>
<feature type="region of interest" description="Disordered" evidence="1">
    <location>
        <begin position="150"/>
        <end position="169"/>
    </location>
</feature>
<proteinExistence type="predicted"/>
<dbReference type="InterPro" id="IPR040976">
    <property type="entry name" value="Pkinase_fungal"/>
</dbReference>
<accession>A8N0P8</accession>
<dbReference type="Proteomes" id="UP000001861">
    <property type="component" value="Unassembled WGS sequence"/>
</dbReference>
<comment type="caution">
    <text evidence="3">The sequence shown here is derived from an EMBL/GenBank/DDBJ whole genome shotgun (WGS) entry which is preliminary data.</text>
</comment>
<feature type="domain" description="Fungal-type protein kinase" evidence="2">
    <location>
        <begin position="647"/>
        <end position="687"/>
    </location>
</feature>
<sequence>MTDSTEAESLYLNFRGKPMLLSDEVKYHTSLCALEDFIDLLLSPSLNGAEVASILDLLSLSGKYSTERERWEAGLPEAKGESEQSYAAPFVDISNSILKAVVDVKGASSLALPSTWQQGHAGRTFQNDLDRLATPDLVNVTVNQPDADLQERKGPFKEEETVDEGMERPAKRRRLDDTVNSQGGTSLDTARLERTIWPRTLVVGVVHSDNEGAGIWQGVVRLATGLRNILWNQQDRRFAFGLLFFHRSLSLWYCDRSGALGADKLLDIDKHPDMFVRVMATLATMSPQQLGFDPTMKIVVPNYPPSFSYSLPLDKIPTQRKWLHWRIEIAGATYQTVELVSVDRTEVMCGGGIHVWRAYRLDERGSFSENDKLVLIKQHWRPFSDRNWRNELDVYHLLGNFDGQKPVPCVGEDVHQANTLRDFRKSITTTSLTGYLDIDKRSLPESSAQFLLRLTYANDKNRPEQTRDFLERVLTRLVIPINGILLEKATGLRELVSVLLDVVKDYEWMYYSKGVCHGGITVGSIFIDHETRRGHLADYHHARDHGPNYKPRKVSSLQEELRDHLAEFRKYGPQSEVSDNLAFLLLHLTRSKKTVRSNASTANSRLWDYLDASGTSPNGPLEISDMLPGLGDDPVLPPDFSERTAIHAVATQGTVAFMSHQLLGRRRETHDAIHDMESFFWVLFFLCLTREGPGGRQRPEPEDDVEGDELYEASLLRYHLFEGSKDEIEELKGDMFSMTIRDKMLRVLEDHVFPWFHPSFKPLHELLSEWWKILCSGFDRYGNILCRHYPVTAFRHALEKALEKLPAEPGPNDVLVQQQLDMASVRRDAIALAQSV</sequence>
<dbReference type="Pfam" id="PF17667">
    <property type="entry name" value="Pkinase_fungal"/>
    <property type="match status" value="2"/>
</dbReference>
<reference evidence="3 4" key="1">
    <citation type="journal article" date="2010" name="Proc. Natl. Acad. Sci. U.S.A.">
        <title>Insights into evolution of multicellular fungi from the assembled chromosomes of the mushroom Coprinopsis cinerea (Coprinus cinereus).</title>
        <authorList>
            <person name="Stajich J.E."/>
            <person name="Wilke S.K."/>
            <person name="Ahren D."/>
            <person name="Au C.H."/>
            <person name="Birren B.W."/>
            <person name="Borodovsky M."/>
            <person name="Burns C."/>
            <person name="Canback B."/>
            <person name="Casselton L.A."/>
            <person name="Cheng C.K."/>
            <person name="Deng J."/>
            <person name="Dietrich F.S."/>
            <person name="Fargo D.C."/>
            <person name="Farman M.L."/>
            <person name="Gathman A.C."/>
            <person name="Goldberg J."/>
            <person name="Guigo R."/>
            <person name="Hoegger P.J."/>
            <person name="Hooker J.B."/>
            <person name="Huggins A."/>
            <person name="James T.Y."/>
            <person name="Kamada T."/>
            <person name="Kilaru S."/>
            <person name="Kodira C."/>
            <person name="Kues U."/>
            <person name="Kupfer D."/>
            <person name="Kwan H.S."/>
            <person name="Lomsadze A."/>
            <person name="Li W."/>
            <person name="Lilly W.W."/>
            <person name="Ma L.J."/>
            <person name="Mackey A.J."/>
            <person name="Manning G."/>
            <person name="Martin F."/>
            <person name="Muraguchi H."/>
            <person name="Natvig D.O."/>
            <person name="Palmerini H."/>
            <person name="Ramesh M.A."/>
            <person name="Rehmeyer C.J."/>
            <person name="Roe B.A."/>
            <person name="Shenoy N."/>
            <person name="Stanke M."/>
            <person name="Ter-Hovhannisyan V."/>
            <person name="Tunlid A."/>
            <person name="Velagapudi R."/>
            <person name="Vision T.J."/>
            <person name="Zeng Q."/>
            <person name="Zolan M.E."/>
            <person name="Pukkila P.J."/>
        </authorList>
    </citation>
    <scope>NUCLEOTIDE SEQUENCE [LARGE SCALE GENOMIC DNA]</scope>
    <source>
        <strain evidence="4">Okayama-7 / 130 / ATCC MYA-4618 / FGSC 9003</strain>
    </source>
</reference>
<gene>
    <name evidence="3" type="ORF">CC1G_04351</name>
</gene>
<dbReference type="STRING" id="240176.A8N0P8"/>
<evidence type="ECO:0000259" key="2">
    <source>
        <dbReference type="Pfam" id="PF17667"/>
    </source>
</evidence>
<dbReference type="PANTHER" id="PTHR38248:SF2">
    <property type="entry name" value="FUNK1 11"/>
    <property type="match status" value="1"/>
</dbReference>
<keyword evidence="4" id="KW-1185">Reference proteome</keyword>
<dbReference type="RefSeq" id="XP_001828380.1">
    <property type="nucleotide sequence ID" value="XM_001828328.1"/>
</dbReference>
<protein>
    <submittedName>
        <fullName evidence="3">Other/FunK1 protein kinase</fullName>
    </submittedName>
</protein>
<dbReference type="InterPro" id="IPR011009">
    <property type="entry name" value="Kinase-like_dom_sf"/>
</dbReference>
<dbReference type="OrthoDB" id="312874at2759"/>